<reference evidence="11 12" key="1">
    <citation type="submission" date="2014-12" db="EMBL/GenBank/DDBJ databases">
        <authorList>
            <person name="Neuveglise Cecile"/>
        </authorList>
    </citation>
    <scope>NUCLEOTIDE SEQUENCE [LARGE SCALE GENOMIC DNA]</scope>
    <source>
        <strain evidence="11 12">CBS 12615</strain>
    </source>
</reference>
<comment type="catalytic activity">
    <reaction evidence="10">
        <text>an acyl-CoA + malonyl-CoA + H(+) = a 3-oxoacyl-CoA + CO2 + CoA</text>
        <dbReference type="Rhea" id="RHEA:50252"/>
        <dbReference type="ChEBI" id="CHEBI:15378"/>
        <dbReference type="ChEBI" id="CHEBI:16526"/>
        <dbReference type="ChEBI" id="CHEBI:57287"/>
        <dbReference type="ChEBI" id="CHEBI:57384"/>
        <dbReference type="ChEBI" id="CHEBI:58342"/>
        <dbReference type="ChEBI" id="CHEBI:90726"/>
    </reaction>
    <physiologicalReaction direction="left-to-right" evidence="10">
        <dbReference type="Rhea" id="RHEA:50253"/>
    </physiologicalReaction>
</comment>
<comment type="subcellular location">
    <subcellularLocation>
        <location evidence="1">Membrane</location>
        <topology evidence="1">Multi-pass membrane protein</topology>
    </subcellularLocation>
</comment>
<feature type="transmembrane region" description="Helical" evidence="10">
    <location>
        <begin position="279"/>
        <end position="296"/>
    </location>
</feature>
<keyword evidence="6 10" id="KW-1133">Transmembrane helix</keyword>
<evidence type="ECO:0000256" key="8">
    <source>
        <dbReference type="ARBA" id="ARBA00023136"/>
    </source>
</evidence>
<evidence type="ECO:0000256" key="9">
    <source>
        <dbReference type="ARBA" id="ARBA00023160"/>
    </source>
</evidence>
<dbReference type="GO" id="GO:0006892">
    <property type="term" value="P:post-Golgi vesicle-mediated transport"/>
    <property type="evidence" value="ECO:0007669"/>
    <property type="project" value="EnsemblFungi"/>
</dbReference>
<dbReference type="EC" id="2.3.1.-" evidence="10"/>
<keyword evidence="7 10" id="KW-0443">Lipid metabolism</keyword>
<dbReference type="HOGENOM" id="CLU_048483_6_1_1"/>
<dbReference type="GO" id="GO:0042761">
    <property type="term" value="P:very long-chain fatty acid biosynthetic process"/>
    <property type="evidence" value="ECO:0007669"/>
    <property type="project" value="EnsemblFungi"/>
</dbReference>
<dbReference type="PROSITE" id="PS01188">
    <property type="entry name" value="ELO"/>
    <property type="match status" value="1"/>
</dbReference>
<dbReference type="AlphaFoldDB" id="A0A0C7N1N0"/>
<dbReference type="Gene3D" id="6.10.250.2890">
    <property type="match status" value="1"/>
</dbReference>
<dbReference type="OrthoDB" id="434092at2759"/>
<feature type="transmembrane region" description="Helical" evidence="10">
    <location>
        <begin position="212"/>
        <end position="233"/>
    </location>
</feature>
<dbReference type="RefSeq" id="XP_022626691.1">
    <property type="nucleotide sequence ID" value="XM_022774612.1"/>
</dbReference>
<sequence length="379" mass="43310">MEQLKTQIQPLAQQLKAQIEPYAEQIRTQIGPYADQLKTQIQPYAEQVLKKTEAYSWINLHVPSVAHPFGLELWPIFSKAFEKYAGYPAEDFDFIYNKTFMANGYQAIGVIIVYYIVIFGGQAILRASNASAVKLSFLFQLHNLVLTSVSLVLLLLLVEQLVPMVAEHGLFWSICSKDAFAPKLVTLYYLNYLTKYVELIDTVFLILKRKKLLFLHTYHHGATALLCYTQLTGRTSVEWVPISLNLGVHVVMYWYYFLSARGIRVWWKEWVTRFQITQFLIDLVFVYFATYTFYAHKYFDSILPNKGTCYGTQDAAAYGYLILTSYLVLFISFYIQSYRRGASKKNAAVRAAAQVAEQATTAATTGNNVHATKATSRKA</sequence>
<gene>
    <name evidence="11" type="ORF">LALA0_S01e11122g</name>
</gene>
<keyword evidence="8 10" id="KW-0472">Membrane</keyword>
<keyword evidence="3 10" id="KW-0808">Transferase</keyword>
<evidence type="ECO:0000256" key="6">
    <source>
        <dbReference type="ARBA" id="ARBA00022989"/>
    </source>
</evidence>
<dbReference type="Proteomes" id="UP000054304">
    <property type="component" value="Unassembled WGS sequence"/>
</dbReference>
<organism evidence="11 12">
    <name type="scientific">Lachancea lanzarotensis</name>
    <dbReference type="NCBI Taxonomy" id="1245769"/>
    <lineage>
        <taxon>Eukaryota</taxon>
        <taxon>Fungi</taxon>
        <taxon>Dikarya</taxon>
        <taxon>Ascomycota</taxon>
        <taxon>Saccharomycotina</taxon>
        <taxon>Saccharomycetes</taxon>
        <taxon>Saccharomycetales</taxon>
        <taxon>Saccharomycetaceae</taxon>
        <taxon>Lachancea</taxon>
    </lineage>
</organism>
<keyword evidence="4 10" id="KW-0812">Transmembrane</keyword>
<dbReference type="GO" id="GO:0032511">
    <property type="term" value="P:late endosome to vacuole transport via multivesicular body sorting pathway"/>
    <property type="evidence" value="ECO:0007669"/>
    <property type="project" value="EnsemblFungi"/>
</dbReference>
<dbReference type="GO" id="GO:0034626">
    <property type="term" value="P:fatty acid elongation, polyunsaturated fatty acid"/>
    <property type="evidence" value="ECO:0007669"/>
    <property type="project" value="TreeGrafter"/>
</dbReference>
<keyword evidence="12" id="KW-1185">Reference proteome</keyword>
<keyword evidence="5 10" id="KW-0276">Fatty acid metabolism</keyword>
<dbReference type="GO" id="GO:0009922">
    <property type="term" value="F:fatty acid elongase activity"/>
    <property type="evidence" value="ECO:0007669"/>
    <property type="project" value="EnsemblFungi"/>
</dbReference>
<evidence type="ECO:0000256" key="10">
    <source>
        <dbReference type="RuleBase" id="RU361115"/>
    </source>
</evidence>
<dbReference type="Pfam" id="PF01151">
    <property type="entry name" value="ELO"/>
    <property type="match status" value="1"/>
</dbReference>
<feature type="transmembrane region" description="Helical" evidence="10">
    <location>
        <begin position="316"/>
        <end position="335"/>
    </location>
</feature>
<dbReference type="PANTHER" id="PTHR11157:SF157">
    <property type="entry name" value="ELONGATION OF FATTY ACIDS PROTEIN 3"/>
    <property type="match status" value="1"/>
</dbReference>
<dbReference type="GO" id="GO:0005789">
    <property type="term" value="C:endoplasmic reticulum membrane"/>
    <property type="evidence" value="ECO:0007669"/>
    <property type="project" value="TreeGrafter"/>
</dbReference>
<dbReference type="InterPro" id="IPR030457">
    <property type="entry name" value="ELO_CS"/>
</dbReference>
<protein>
    <recommendedName>
        <fullName evidence="10">Elongation of fatty acids protein</fullName>
        <ecNumber evidence="10">2.3.1.-</ecNumber>
    </recommendedName>
</protein>
<dbReference type="GO" id="GO:0030148">
    <property type="term" value="P:sphingolipid biosynthetic process"/>
    <property type="evidence" value="ECO:0007669"/>
    <property type="project" value="EnsemblFungi"/>
</dbReference>
<feature type="transmembrane region" description="Helical" evidence="10">
    <location>
        <begin position="239"/>
        <end position="258"/>
    </location>
</feature>
<dbReference type="EMBL" id="LN736360">
    <property type="protein sequence ID" value="CEP60448.1"/>
    <property type="molecule type" value="Genomic_DNA"/>
</dbReference>
<evidence type="ECO:0000256" key="5">
    <source>
        <dbReference type="ARBA" id="ARBA00022832"/>
    </source>
</evidence>
<accession>A0A0C7N1N0</accession>
<evidence type="ECO:0000256" key="7">
    <source>
        <dbReference type="ARBA" id="ARBA00023098"/>
    </source>
</evidence>
<keyword evidence="2 10" id="KW-0444">Lipid biosynthesis</keyword>
<dbReference type="GO" id="GO:0019367">
    <property type="term" value="P:fatty acid elongation, saturated fatty acid"/>
    <property type="evidence" value="ECO:0007669"/>
    <property type="project" value="TreeGrafter"/>
</dbReference>
<evidence type="ECO:0000256" key="1">
    <source>
        <dbReference type="ARBA" id="ARBA00004141"/>
    </source>
</evidence>
<name>A0A0C7N1N0_9SACH</name>
<feature type="transmembrane region" description="Helical" evidence="10">
    <location>
        <begin position="104"/>
        <end position="125"/>
    </location>
</feature>
<dbReference type="GeneID" id="34683839"/>
<dbReference type="PANTHER" id="PTHR11157">
    <property type="entry name" value="FATTY ACID ACYL TRANSFERASE-RELATED"/>
    <property type="match status" value="1"/>
</dbReference>
<evidence type="ECO:0000256" key="2">
    <source>
        <dbReference type="ARBA" id="ARBA00022516"/>
    </source>
</evidence>
<feature type="transmembrane region" description="Helical" evidence="10">
    <location>
        <begin position="137"/>
        <end position="158"/>
    </location>
</feature>
<evidence type="ECO:0000313" key="11">
    <source>
        <dbReference type="EMBL" id="CEP60448.1"/>
    </source>
</evidence>
<comment type="similarity">
    <text evidence="10">Belongs to the ELO family.</text>
</comment>
<evidence type="ECO:0000256" key="3">
    <source>
        <dbReference type="ARBA" id="ARBA00022679"/>
    </source>
</evidence>
<dbReference type="InterPro" id="IPR002076">
    <property type="entry name" value="ELO_fam"/>
</dbReference>
<dbReference type="SUPFAM" id="SSF58113">
    <property type="entry name" value="Apolipoprotein A-I"/>
    <property type="match status" value="1"/>
</dbReference>
<evidence type="ECO:0000313" key="12">
    <source>
        <dbReference type="Proteomes" id="UP000054304"/>
    </source>
</evidence>
<dbReference type="GO" id="GO:0034625">
    <property type="term" value="P:fatty acid elongation, monounsaturated fatty acid"/>
    <property type="evidence" value="ECO:0007669"/>
    <property type="project" value="TreeGrafter"/>
</dbReference>
<proteinExistence type="inferred from homology"/>
<dbReference type="STRING" id="1245769.A0A0C7N1N0"/>
<keyword evidence="9 10" id="KW-0275">Fatty acid biosynthesis</keyword>
<evidence type="ECO:0000256" key="4">
    <source>
        <dbReference type="ARBA" id="ARBA00022692"/>
    </source>
</evidence>